<feature type="compositionally biased region" description="Polar residues" evidence="1">
    <location>
        <begin position="167"/>
        <end position="178"/>
    </location>
</feature>
<accession>A0A2S5AZN3</accession>
<dbReference type="Proteomes" id="UP000237144">
    <property type="component" value="Unassembled WGS sequence"/>
</dbReference>
<keyword evidence="3" id="KW-1185">Reference proteome</keyword>
<feature type="region of interest" description="Disordered" evidence="1">
    <location>
        <begin position="153"/>
        <end position="334"/>
    </location>
</feature>
<gene>
    <name evidence="2" type="ORF">BMF94_7033</name>
</gene>
<protein>
    <submittedName>
        <fullName evidence="2">Uncharacterized protein</fullName>
    </submittedName>
</protein>
<feature type="compositionally biased region" description="Polar residues" evidence="1">
    <location>
        <begin position="242"/>
        <end position="253"/>
    </location>
</feature>
<evidence type="ECO:0000256" key="1">
    <source>
        <dbReference type="SAM" id="MobiDB-lite"/>
    </source>
</evidence>
<dbReference type="EMBL" id="PJQD01000156">
    <property type="protein sequence ID" value="POY69989.1"/>
    <property type="molecule type" value="Genomic_DNA"/>
</dbReference>
<dbReference type="AlphaFoldDB" id="A0A2S5AZN3"/>
<comment type="caution">
    <text evidence="2">The sequence shown here is derived from an EMBL/GenBank/DDBJ whole genome shotgun (WGS) entry which is preliminary data.</text>
</comment>
<evidence type="ECO:0000313" key="2">
    <source>
        <dbReference type="EMBL" id="POY69989.1"/>
    </source>
</evidence>
<organism evidence="2 3">
    <name type="scientific">Rhodotorula taiwanensis</name>
    <dbReference type="NCBI Taxonomy" id="741276"/>
    <lineage>
        <taxon>Eukaryota</taxon>
        <taxon>Fungi</taxon>
        <taxon>Dikarya</taxon>
        <taxon>Basidiomycota</taxon>
        <taxon>Pucciniomycotina</taxon>
        <taxon>Microbotryomycetes</taxon>
        <taxon>Sporidiobolales</taxon>
        <taxon>Sporidiobolaceae</taxon>
        <taxon>Rhodotorula</taxon>
    </lineage>
</organism>
<feature type="compositionally biased region" description="Low complexity" evidence="1">
    <location>
        <begin position="191"/>
        <end position="203"/>
    </location>
</feature>
<feature type="compositionally biased region" description="Low complexity" evidence="1">
    <location>
        <begin position="259"/>
        <end position="290"/>
    </location>
</feature>
<proteinExistence type="predicted"/>
<sequence>MNALDAADLLTVRYAGQLPLVLASFPRLSSQLAQTRPAPTSTGGTGAKDPRHCTCCSYCGAETIGGVSGSYWVENGRLVGHCSGCRRSTLRRERVHASHTTTTTANEGKVAFERVKKRRRRAAPTLDYRREIQDEILHPTALLLANRRAAGSLPSSKVSSRAHSHSETPGPSPSSTRAETAPRVGTIRPGSTSATNTSSGSLSKRSNPDGAAAPIDSARASPLLGSSGLFSRASSVRPPTLNAASSRPPSRTESPAVPPGSMSASPSPGPRTGSESSTSSAIAAATTATATKKRKRPKQPSGLAGLLAQKKERELASTSAAKGAGGLMDFLQEL</sequence>
<evidence type="ECO:0000313" key="3">
    <source>
        <dbReference type="Proteomes" id="UP000237144"/>
    </source>
</evidence>
<reference evidence="2 3" key="1">
    <citation type="journal article" date="2018" name="Front. Microbiol.">
        <title>Prospects for Fungal Bioremediation of Acidic Radioactive Waste Sites: Characterization and Genome Sequence of Rhodotorula taiwanensis MD1149.</title>
        <authorList>
            <person name="Tkavc R."/>
            <person name="Matrosova V.Y."/>
            <person name="Grichenko O.E."/>
            <person name="Gostincar C."/>
            <person name="Volpe R.P."/>
            <person name="Klimenkova P."/>
            <person name="Gaidamakova E.K."/>
            <person name="Zhou C.E."/>
            <person name="Stewart B.J."/>
            <person name="Lyman M.G."/>
            <person name="Malfatti S.A."/>
            <person name="Rubinfeld B."/>
            <person name="Courtot M."/>
            <person name="Singh J."/>
            <person name="Dalgard C.L."/>
            <person name="Hamilton T."/>
            <person name="Frey K.G."/>
            <person name="Gunde-Cimerman N."/>
            <person name="Dugan L."/>
            <person name="Daly M.J."/>
        </authorList>
    </citation>
    <scope>NUCLEOTIDE SEQUENCE [LARGE SCALE GENOMIC DNA]</scope>
    <source>
        <strain evidence="2 3">MD1149</strain>
    </source>
</reference>
<name>A0A2S5AZN3_9BASI</name>